<name>A0ABM8W0Y7_GIGMA</name>
<comment type="caution">
    <text evidence="3">The sequence shown here is derived from an EMBL/GenBank/DDBJ whole genome shotgun (WGS) entry which is preliminary data.</text>
</comment>
<feature type="compositionally biased region" description="Low complexity" evidence="2">
    <location>
        <begin position="206"/>
        <end position="238"/>
    </location>
</feature>
<sequence>MVPQPIATTDEKELFRISSLEQRIIEFENTFFKTANATLKKRVVELETSLRELTQERDKLREIIATGIENVFIQRKKDSFHELTPSKKFEFESVYGRIWKLVENMKSDCEKAISQKKISTVSNLPKFPVKQNSTSISRPGTPKNQPPVVSSPARSRASSVSNISVPSRSNTPNGIKIPNVVNNSITFTKMQTPSRIQSLSPPDSQNSSRPNTPSSNRTSSNVINPINLSNNSLPHLNSKMPLRSRTPIWTSCTHSSRPSTPNNSKPISNTPNNTHNIPVAQSLLCDDITTNVPDDNHIIHSNIPSGLSSKSTSIPMYTPMTRKQAIV</sequence>
<organism evidence="3 4">
    <name type="scientific">Gigaspora margarita</name>
    <dbReference type="NCBI Taxonomy" id="4874"/>
    <lineage>
        <taxon>Eukaryota</taxon>
        <taxon>Fungi</taxon>
        <taxon>Fungi incertae sedis</taxon>
        <taxon>Mucoromycota</taxon>
        <taxon>Glomeromycotina</taxon>
        <taxon>Glomeromycetes</taxon>
        <taxon>Diversisporales</taxon>
        <taxon>Gigasporaceae</taxon>
        <taxon>Gigaspora</taxon>
    </lineage>
</organism>
<feature type="compositionally biased region" description="Polar residues" evidence="2">
    <location>
        <begin position="191"/>
        <end position="205"/>
    </location>
</feature>
<dbReference type="EMBL" id="CAJVQB010000585">
    <property type="protein sequence ID" value="CAG8496817.1"/>
    <property type="molecule type" value="Genomic_DNA"/>
</dbReference>
<evidence type="ECO:0000256" key="1">
    <source>
        <dbReference type="SAM" id="Coils"/>
    </source>
</evidence>
<accession>A0ABM8W0Y7</accession>
<evidence type="ECO:0000313" key="3">
    <source>
        <dbReference type="EMBL" id="CAG8496817.1"/>
    </source>
</evidence>
<feature type="coiled-coil region" evidence="1">
    <location>
        <begin position="36"/>
        <end position="70"/>
    </location>
</feature>
<proteinExistence type="predicted"/>
<feature type="compositionally biased region" description="Low complexity" evidence="2">
    <location>
        <begin position="146"/>
        <end position="170"/>
    </location>
</feature>
<feature type="region of interest" description="Disordered" evidence="2">
    <location>
        <begin position="191"/>
        <end position="273"/>
    </location>
</feature>
<evidence type="ECO:0000256" key="2">
    <source>
        <dbReference type="SAM" id="MobiDB-lite"/>
    </source>
</evidence>
<evidence type="ECO:0000313" key="4">
    <source>
        <dbReference type="Proteomes" id="UP000789901"/>
    </source>
</evidence>
<keyword evidence="1" id="KW-0175">Coiled coil</keyword>
<reference evidence="3 4" key="1">
    <citation type="submission" date="2021-06" db="EMBL/GenBank/DDBJ databases">
        <authorList>
            <person name="Kallberg Y."/>
            <person name="Tangrot J."/>
            <person name="Rosling A."/>
        </authorList>
    </citation>
    <scope>NUCLEOTIDE SEQUENCE [LARGE SCALE GENOMIC DNA]</scope>
    <source>
        <strain evidence="3 4">120-4 pot B 10/14</strain>
    </source>
</reference>
<gene>
    <name evidence="3" type="ORF">GMARGA_LOCUS1999</name>
</gene>
<feature type="region of interest" description="Disordered" evidence="2">
    <location>
        <begin position="124"/>
        <end position="179"/>
    </location>
</feature>
<keyword evidence="4" id="KW-1185">Reference proteome</keyword>
<feature type="compositionally biased region" description="Polar residues" evidence="2">
    <location>
        <begin position="247"/>
        <end position="273"/>
    </location>
</feature>
<protein>
    <submittedName>
        <fullName evidence="3">4011_t:CDS:1</fullName>
    </submittedName>
</protein>
<dbReference type="Proteomes" id="UP000789901">
    <property type="component" value="Unassembled WGS sequence"/>
</dbReference>